<dbReference type="Proteomes" id="UP000005442">
    <property type="component" value="Chromosome"/>
</dbReference>
<dbReference type="AlphaFoldDB" id="G8RK57"/>
<protein>
    <submittedName>
        <fullName evidence="1">Uncharacterized protein</fullName>
    </submittedName>
</protein>
<proteinExistence type="predicted"/>
<dbReference type="KEGG" id="mrh:MycrhN_1668"/>
<sequence length="39" mass="4177">MDIEVIEGVSVLRLNRPPVDAMPAAFFAVFDHPGPVVAV</sequence>
<dbReference type="EMBL" id="CP003169">
    <property type="protein sequence ID" value="AEV72282.1"/>
    <property type="molecule type" value="Genomic_DNA"/>
</dbReference>
<evidence type="ECO:0000313" key="1">
    <source>
        <dbReference type="EMBL" id="AEV72282.1"/>
    </source>
</evidence>
<dbReference type="HOGENOM" id="CLU_3313076_0_0_11"/>
<organism evidence="1 2">
    <name type="scientific">Mycolicibacterium rhodesiae (strain NBB3)</name>
    <name type="common">Mycobacterium rhodesiae</name>
    <dbReference type="NCBI Taxonomy" id="710685"/>
    <lineage>
        <taxon>Bacteria</taxon>
        <taxon>Bacillati</taxon>
        <taxon>Actinomycetota</taxon>
        <taxon>Actinomycetes</taxon>
        <taxon>Mycobacteriales</taxon>
        <taxon>Mycobacteriaceae</taxon>
        <taxon>Mycolicibacterium</taxon>
    </lineage>
</organism>
<evidence type="ECO:0000313" key="2">
    <source>
        <dbReference type="Proteomes" id="UP000005442"/>
    </source>
</evidence>
<accession>G8RK57</accession>
<dbReference type="STRING" id="710685.MycrhN_1668"/>
<reference evidence="1 2" key="1">
    <citation type="submission" date="2011-12" db="EMBL/GenBank/DDBJ databases">
        <title>Complete sequence of Mycobacterium rhodesiae NBB3.</title>
        <authorList>
            <consortium name="US DOE Joint Genome Institute"/>
            <person name="Lucas S."/>
            <person name="Han J."/>
            <person name="Lapidus A."/>
            <person name="Cheng J.-F."/>
            <person name="Goodwin L."/>
            <person name="Pitluck S."/>
            <person name="Peters L."/>
            <person name="Mikhailova N."/>
            <person name="Gu W."/>
            <person name="Detter J.C."/>
            <person name="Han C."/>
            <person name="Tapia R."/>
            <person name="Land M."/>
            <person name="Hauser L."/>
            <person name="Kyrpides N."/>
            <person name="Ivanova N."/>
            <person name="Pagani I."/>
            <person name="Mattes T."/>
            <person name="Holmes A."/>
            <person name="Rutledge P."/>
            <person name="Paulsen I."/>
            <person name="Coleman N."/>
            <person name="Woyke T."/>
        </authorList>
    </citation>
    <scope>NUCLEOTIDE SEQUENCE [LARGE SCALE GENOMIC DNA]</scope>
    <source>
        <strain evidence="1 2">NBB3</strain>
    </source>
</reference>
<dbReference type="PATRIC" id="fig|710685.3.peg.1674"/>
<keyword evidence="2" id="KW-1185">Reference proteome</keyword>
<gene>
    <name evidence="1" type="ordered locus">MycrhN_1668</name>
</gene>
<name>G8RK57_MYCRN</name>